<dbReference type="PIRSF" id="PIRSF000709">
    <property type="entry name" value="6PFK_2-Ptase"/>
    <property type="match status" value="1"/>
</dbReference>
<dbReference type="InterPro" id="IPR050275">
    <property type="entry name" value="PGM_Phosphatase"/>
</dbReference>
<dbReference type="GO" id="GO:0005737">
    <property type="term" value="C:cytoplasm"/>
    <property type="evidence" value="ECO:0007669"/>
    <property type="project" value="TreeGrafter"/>
</dbReference>
<name>A0A926HN29_9FIRM</name>
<dbReference type="RefSeq" id="WP_249285887.1">
    <property type="nucleotide sequence ID" value="NZ_JACRSO010000006.1"/>
</dbReference>
<evidence type="ECO:0000256" key="1">
    <source>
        <dbReference type="PIRSR" id="PIRSR613078-1"/>
    </source>
</evidence>
<dbReference type="SMART" id="SM00855">
    <property type="entry name" value="PGAM"/>
    <property type="match status" value="1"/>
</dbReference>
<feature type="active site" description="Proton donor/acceptor" evidence="1">
    <location>
        <position position="81"/>
    </location>
</feature>
<dbReference type="PANTHER" id="PTHR48100:SF1">
    <property type="entry name" value="HISTIDINE PHOSPHATASE FAMILY PROTEIN-RELATED"/>
    <property type="match status" value="1"/>
</dbReference>
<dbReference type="Gene3D" id="3.40.50.1240">
    <property type="entry name" value="Phosphoglycerate mutase-like"/>
    <property type="match status" value="1"/>
</dbReference>
<dbReference type="Proteomes" id="UP000654279">
    <property type="component" value="Unassembled WGS sequence"/>
</dbReference>
<evidence type="ECO:0000313" key="4">
    <source>
        <dbReference type="Proteomes" id="UP000654279"/>
    </source>
</evidence>
<reference evidence="3" key="1">
    <citation type="submission" date="2020-08" db="EMBL/GenBank/DDBJ databases">
        <title>Genome public.</title>
        <authorList>
            <person name="Liu C."/>
            <person name="Sun Q."/>
        </authorList>
    </citation>
    <scope>NUCLEOTIDE SEQUENCE</scope>
    <source>
        <strain evidence="3">NSJ-44</strain>
    </source>
</reference>
<gene>
    <name evidence="3" type="ORF">H8699_11970</name>
</gene>
<proteinExistence type="predicted"/>
<dbReference type="AlphaFoldDB" id="A0A926HN29"/>
<feature type="active site" description="Tele-phosphohistidine intermediate" evidence="1">
    <location>
        <position position="8"/>
    </location>
</feature>
<dbReference type="InterPro" id="IPR013078">
    <property type="entry name" value="His_Pase_superF_clade-1"/>
</dbReference>
<protein>
    <submittedName>
        <fullName evidence="3">Histidine phosphatase family protein</fullName>
    </submittedName>
</protein>
<dbReference type="SUPFAM" id="SSF53254">
    <property type="entry name" value="Phosphoglycerate mutase-like"/>
    <property type="match status" value="1"/>
</dbReference>
<dbReference type="GO" id="GO:0016791">
    <property type="term" value="F:phosphatase activity"/>
    <property type="evidence" value="ECO:0007669"/>
    <property type="project" value="TreeGrafter"/>
</dbReference>
<dbReference type="Pfam" id="PF00300">
    <property type="entry name" value="His_Phos_1"/>
    <property type="match status" value="1"/>
</dbReference>
<comment type="caution">
    <text evidence="3">The sequence shown here is derived from an EMBL/GenBank/DDBJ whole genome shotgun (WGS) entry which is preliminary data.</text>
</comment>
<keyword evidence="4" id="KW-1185">Reference proteome</keyword>
<evidence type="ECO:0000313" key="3">
    <source>
        <dbReference type="EMBL" id="MBC8530149.1"/>
    </source>
</evidence>
<dbReference type="EMBL" id="JACRSO010000006">
    <property type="protein sequence ID" value="MBC8530149.1"/>
    <property type="molecule type" value="Genomic_DNA"/>
</dbReference>
<dbReference type="InterPro" id="IPR029033">
    <property type="entry name" value="His_PPase_superfam"/>
</dbReference>
<feature type="binding site" evidence="2">
    <location>
        <begin position="81"/>
        <end position="84"/>
    </location>
    <ligand>
        <name>substrate</name>
    </ligand>
</feature>
<dbReference type="PANTHER" id="PTHR48100">
    <property type="entry name" value="BROAD-SPECIFICITY PHOSPHATASE YOR283W-RELATED"/>
    <property type="match status" value="1"/>
</dbReference>
<accession>A0A926HN29</accession>
<organism evidence="3 4">
    <name type="scientific">Luoshenia tenuis</name>
    <dbReference type="NCBI Taxonomy" id="2763654"/>
    <lineage>
        <taxon>Bacteria</taxon>
        <taxon>Bacillati</taxon>
        <taxon>Bacillota</taxon>
        <taxon>Clostridia</taxon>
        <taxon>Christensenellales</taxon>
        <taxon>Christensenellaceae</taxon>
        <taxon>Luoshenia</taxon>
    </lineage>
</organism>
<evidence type="ECO:0000256" key="2">
    <source>
        <dbReference type="PIRSR" id="PIRSR613078-2"/>
    </source>
</evidence>
<sequence>MRLICVRHGATPLSQQKRLCGWTDVALSALGREQAVRTAQELRGGGYRFTKVYASPLLRCQETARLLAPGREIILLAEMKESFYGAFEGMDHAQAQRADPEGYRRWMEHWRTVGPPGGESYAQVLVRVRRGLGQIMETAGPTETVLLVSHAGALSALYALLSGQDEPVCHLRPAGWYAAGF</sequence>
<dbReference type="CDD" id="cd07067">
    <property type="entry name" value="HP_PGM_like"/>
    <property type="match status" value="1"/>
</dbReference>
<feature type="binding site" evidence="2">
    <location>
        <position position="59"/>
    </location>
    <ligand>
        <name>substrate</name>
    </ligand>
</feature>